<feature type="compositionally biased region" description="Low complexity" evidence="2">
    <location>
        <begin position="103"/>
        <end position="119"/>
    </location>
</feature>
<evidence type="ECO:0000313" key="4">
    <source>
        <dbReference type="EMBL" id="MFC5768037.1"/>
    </source>
</evidence>
<keyword evidence="1" id="KW-0067">ATP-binding</keyword>
<reference evidence="5" key="1">
    <citation type="journal article" date="2019" name="Int. J. Syst. Evol. Microbiol.">
        <title>The Global Catalogue of Microorganisms (GCM) 10K type strain sequencing project: providing services to taxonomists for standard genome sequencing and annotation.</title>
        <authorList>
            <consortium name="The Broad Institute Genomics Platform"/>
            <consortium name="The Broad Institute Genome Sequencing Center for Infectious Disease"/>
            <person name="Wu L."/>
            <person name="Ma J."/>
        </authorList>
    </citation>
    <scope>NUCLEOTIDE SEQUENCE [LARGE SCALE GENOMIC DNA]</scope>
    <source>
        <strain evidence="5">SHR3</strain>
    </source>
</reference>
<dbReference type="EMBL" id="JBHSOG010000007">
    <property type="protein sequence ID" value="MFC5768037.1"/>
    <property type="molecule type" value="Genomic_DNA"/>
</dbReference>
<dbReference type="InterPro" id="IPR040803">
    <property type="entry name" value="MfnD_preATP-grasp"/>
</dbReference>
<keyword evidence="1" id="KW-0547">Nucleotide-binding</keyword>
<dbReference type="InterPro" id="IPR011761">
    <property type="entry name" value="ATP-grasp"/>
</dbReference>
<dbReference type="Pfam" id="PF02655">
    <property type="entry name" value="ATP-grasp_3"/>
    <property type="match status" value="1"/>
</dbReference>
<feature type="compositionally biased region" description="Low complexity" evidence="2">
    <location>
        <begin position="382"/>
        <end position="393"/>
    </location>
</feature>
<protein>
    <submittedName>
        <fullName evidence="4">ATP-grasp domain-containing protein</fullName>
    </submittedName>
</protein>
<feature type="region of interest" description="Disordered" evidence="2">
    <location>
        <begin position="85"/>
        <end position="119"/>
    </location>
</feature>
<feature type="region of interest" description="Disordered" evidence="2">
    <location>
        <begin position="382"/>
        <end position="403"/>
    </location>
</feature>
<evidence type="ECO:0000256" key="1">
    <source>
        <dbReference type="PROSITE-ProRule" id="PRU00409"/>
    </source>
</evidence>
<evidence type="ECO:0000256" key="2">
    <source>
        <dbReference type="SAM" id="MobiDB-lite"/>
    </source>
</evidence>
<dbReference type="RefSeq" id="WP_157748578.1">
    <property type="nucleotide sequence ID" value="NZ_JBHSOG010000007.1"/>
</dbReference>
<keyword evidence="5" id="KW-1185">Reference proteome</keyword>
<name>A0ABW1ALD1_9RHOO</name>
<dbReference type="Pfam" id="PF18301">
    <property type="entry name" value="preATP-grasp_3"/>
    <property type="match status" value="1"/>
</dbReference>
<dbReference type="SUPFAM" id="SSF56059">
    <property type="entry name" value="Glutathione synthetase ATP-binding domain-like"/>
    <property type="match status" value="1"/>
</dbReference>
<proteinExistence type="predicted"/>
<dbReference type="InterPro" id="IPR003806">
    <property type="entry name" value="ATP-grasp_PylC-type"/>
</dbReference>
<dbReference type="Gene3D" id="3.30.470.20">
    <property type="entry name" value="ATP-grasp fold, B domain"/>
    <property type="match status" value="1"/>
</dbReference>
<feature type="compositionally biased region" description="Basic and acidic residues" evidence="2">
    <location>
        <begin position="89"/>
        <end position="99"/>
    </location>
</feature>
<sequence>MTERPLPRILVYEFISAAGAGVQLSTGASTGGHGVPPDDGDAGEPLLLQGIAMRDAIAADLLAAGRYRVCVADSAAAPFPLPAAAASPEGRDTAHERPVRHGAACPPRSSDAARAPSARSAAPGCATLRAMPDETPAAFLARVSPGFDRVWVVAPETDGILAGLCRAVGPARWAGCDAGAIALCGSKTATRMRLAAHGIAVPDGWQPGEARPHPDGAWIVKPDDGAGAQDTRRHAGFDAARAAFTAHAASGRPFALERWVDGEPLSLSLLCGSRGAELLCINRQRIRLGADGKLGYHGVDVGIEAPGGARGRVLGELAHAVHAAVPGLAGFVGIDLVWTSGGQPVVIEINPRPTCAYVGLSARIGRNLAAGILASDTRSAAAAQPSGGNAAGAFPCPDGWTSR</sequence>
<dbReference type="Proteomes" id="UP001595974">
    <property type="component" value="Unassembled WGS sequence"/>
</dbReference>
<comment type="caution">
    <text evidence="4">The sequence shown here is derived from an EMBL/GenBank/DDBJ whole genome shotgun (WGS) entry which is preliminary data.</text>
</comment>
<evidence type="ECO:0000313" key="5">
    <source>
        <dbReference type="Proteomes" id="UP001595974"/>
    </source>
</evidence>
<dbReference type="PROSITE" id="PS50975">
    <property type="entry name" value="ATP_GRASP"/>
    <property type="match status" value="1"/>
</dbReference>
<accession>A0ABW1ALD1</accession>
<gene>
    <name evidence="4" type="ORF">ACFPTN_01490</name>
</gene>
<feature type="domain" description="ATP-grasp" evidence="3">
    <location>
        <begin position="191"/>
        <end position="377"/>
    </location>
</feature>
<organism evidence="4 5">
    <name type="scientific">Thauera sinica</name>
    <dbReference type="NCBI Taxonomy" id="2665146"/>
    <lineage>
        <taxon>Bacteria</taxon>
        <taxon>Pseudomonadati</taxon>
        <taxon>Pseudomonadota</taxon>
        <taxon>Betaproteobacteria</taxon>
        <taxon>Rhodocyclales</taxon>
        <taxon>Zoogloeaceae</taxon>
        <taxon>Thauera</taxon>
    </lineage>
</organism>
<evidence type="ECO:0000259" key="3">
    <source>
        <dbReference type="PROSITE" id="PS50975"/>
    </source>
</evidence>